<evidence type="ECO:0000313" key="2">
    <source>
        <dbReference type="Proteomes" id="UP000046393"/>
    </source>
</evidence>
<keyword evidence="2" id="KW-1185">Reference proteome</keyword>
<feature type="coiled-coil region" evidence="1">
    <location>
        <begin position="256"/>
        <end position="283"/>
    </location>
</feature>
<dbReference type="AlphaFoldDB" id="A0A0N5ATG3"/>
<dbReference type="Proteomes" id="UP000046393">
    <property type="component" value="Unplaced"/>
</dbReference>
<evidence type="ECO:0000256" key="1">
    <source>
        <dbReference type="SAM" id="Coils"/>
    </source>
</evidence>
<dbReference type="WBParaSite" id="SMUV_0000811901-mRNA-1">
    <property type="protein sequence ID" value="SMUV_0000811901-mRNA-1"/>
    <property type="gene ID" value="SMUV_0000811901"/>
</dbReference>
<proteinExistence type="predicted"/>
<sequence>MMLVTEIWPRIFLNVIICLCCAAAASRLRRQLPINISSKQALNLWNKFIRRNIALSIELQQQPKTNVTIFSAYAGTYETMALLFAIQSSLLTNQITVKFRDDKEQIKNYILSGSLGGSAFHTLIFALNGEVFQLVVDCAQLIKATDPHLSFRYPEQQKLDVITDSVKHELKLKPNQTKLKVYLGNDIQENHKFFGITRQFSLENNNPIDKICGKKLQINLSNPIRITTEKNVVKTATTEKSQPTIELIARHGLELEKTINDRLNRLEDKLNKLGTNLNTIEARISFLEHLQRKRSVDDQPGSNVSNLCNAPTIDAIIDLDKICSI</sequence>
<protein>
    <submittedName>
        <fullName evidence="3">Uncharacterized protein</fullName>
    </submittedName>
</protein>
<organism evidence="2 3">
    <name type="scientific">Syphacia muris</name>
    <dbReference type="NCBI Taxonomy" id="451379"/>
    <lineage>
        <taxon>Eukaryota</taxon>
        <taxon>Metazoa</taxon>
        <taxon>Ecdysozoa</taxon>
        <taxon>Nematoda</taxon>
        <taxon>Chromadorea</taxon>
        <taxon>Rhabditida</taxon>
        <taxon>Spirurina</taxon>
        <taxon>Oxyuridomorpha</taxon>
        <taxon>Oxyuroidea</taxon>
        <taxon>Oxyuridae</taxon>
        <taxon>Syphacia</taxon>
    </lineage>
</organism>
<evidence type="ECO:0000313" key="3">
    <source>
        <dbReference type="WBParaSite" id="SMUV_0000811901-mRNA-1"/>
    </source>
</evidence>
<accession>A0A0N5ATG3</accession>
<name>A0A0N5ATG3_9BILA</name>
<reference evidence="3" key="1">
    <citation type="submission" date="2017-02" db="UniProtKB">
        <authorList>
            <consortium name="WormBaseParasite"/>
        </authorList>
    </citation>
    <scope>IDENTIFICATION</scope>
</reference>
<dbReference type="Gene3D" id="2.60.120.200">
    <property type="match status" value="1"/>
</dbReference>
<keyword evidence="1" id="KW-0175">Coiled coil</keyword>